<feature type="region of interest" description="Disordered" evidence="1">
    <location>
        <begin position="87"/>
        <end position="130"/>
    </location>
</feature>
<evidence type="ECO:0000313" key="2">
    <source>
        <dbReference type="EMBL" id="RXH26324.1"/>
    </source>
</evidence>
<evidence type="ECO:0000313" key="3">
    <source>
        <dbReference type="Proteomes" id="UP000289546"/>
    </source>
</evidence>
<protein>
    <submittedName>
        <fullName evidence="2">Uncharacterized protein</fullName>
    </submittedName>
</protein>
<dbReference type="Proteomes" id="UP000289546">
    <property type="component" value="Unassembled WGS sequence"/>
</dbReference>
<comment type="caution">
    <text evidence="2">The sequence shown here is derived from an EMBL/GenBank/DDBJ whole genome shotgun (WGS) entry which is preliminary data.</text>
</comment>
<dbReference type="AlphaFoldDB" id="A0A4V1L1U5"/>
<gene>
    <name evidence="2" type="ORF">XH99_20525</name>
</gene>
<dbReference type="EMBL" id="LBJQ01000082">
    <property type="protein sequence ID" value="RXH26324.1"/>
    <property type="molecule type" value="Genomic_DNA"/>
</dbReference>
<evidence type="ECO:0000256" key="1">
    <source>
        <dbReference type="SAM" id="MobiDB-lite"/>
    </source>
</evidence>
<keyword evidence="3" id="KW-1185">Reference proteome</keyword>
<sequence>MLTYLRAAGASAISLTANHDRTAHLRVGADQAAGAVWWVPADQADEIARRARAAAGVRPDAATMTDALLQAAAELRVTLTPHATALARAGRESDDSIGSWRSSAAPGSCRPSIRATRRAGRTPSSRARIS</sequence>
<accession>A0A4V1L1U5</accession>
<proteinExistence type="predicted"/>
<name>A0A4V1L1U5_9BRAD</name>
<organism evidence="2 3">
    <name type="scientific">Bradyrhizobium nanningense</name>
    <dbReference type="NCBI Taxonomy" id="1325118"/>
    <lineage>
        <taxon>Bacteria</taxon>
        <taxon>Pseudomonadati</taxon>
        <taxon>Pseudomonadota</taxon>
        <taxon>Alphaproteobacteria</taxon>
        <taxon>Hyphomicrobiales</taxon>
        <taxon>Nitrobacteraceae</taxon>
        <taxon>Bradyrhizobium</taxon>
    </lineage>
</organism>
<reference evidence="2 3" key="1">
    <citation type="submission" date="2015-04" db="EMBL/GenBank/DDBJ databases">
        <title>Comparative genomics of rhizobia nodulating Arachis hypogaea in China.</title>
        <authorList>
            <person name="Li Y."/>
        </authorList>
    </citation>
    <scope>NUCLEOTIDE SEQUENCE [LARGE SCALE GENOMIC DNA]</scope>
    <source>
        <strain evidence="2 3">CCBAU 51757</strain>
    </source>
</reference>